<comment type="caution">
    <text evidence="1">The sequence shown here is derived from an EMBL/GenBank/DDBJ whole genome shotgun (WGS) entry which is preliminary data.</text>
</comment>
<organism evidence="1 2">
    <name type="scientific">Phytohabitans kaempferiae</name>
    <dbReference type="NCBI Taxonomy" id="1620943"/>
    <lineage>
        <taxon>Bacteria</taxon>
        <taxon>Bacillati</taxon>
        <taxon>Actinomycetota</taxon>
        <taxon>Actinomycetes</taxon>
        <taxon>Micromonosporales</taxon>
        <taxon>Micromonosporaceae</taxon>
    </lineage>
</organism>
<reference evidence="1 2" key="1">
    <citation type="submission" date="2024-09" db="EMBL/GenBank/DDBJ databases">
        <authorList>
            <person name="Sun Q."/>
            <person name="Mori K."/>
        </authorList>
    </citation>
    <scope>NUCLEOTIDE SEQUENCE [LARGE SCALE GENOMIC DNA]</scope>
    <source>
        <strain evidence="1 2">TBRC 3947</strain>
    </source>
</reference>
<dbReference type="RefSeq" id="WP_377247764.1">
    <property type="nucleotide sequence ID" value="NZ_JBHLUH010000009.1"/>
</dbReference>
<keyword evidence="2" id="KW-1185">Reference proteome</keyword>
<evidence type="ECO:0008006" key="3">
    <source>
        <dbReference type="Google" id="ProtNLM"/>
    </source>
</evidence>
<proteinExistence type="predicted"/>
<dbReference type="EMBL" id="JBHLUH010000009">
    <property type="protein sequence ID" value="MFC0527582.1"/>
    <property type="molecule type" value="Genomic_DNA"/>
</dbReference>
<dbReference type="Proteomes" id="UP001589867">
    <property type="component" value="Unassembled WGS sequence"/>
</dbReference>
<sequence>MRRIDGVDAPVRLAGLDPLAPVRATLRAAFQEGSPGSLAPELVVGDATGWMCATSIADGTRLPELLASVARSRRATPHAAAALAWKVYTYALALPAVVGWASARRVPLVRPADVLVRPGTPGAVLTLALRPSVRVAVLPADPVAARRAGVEVAAGEAELLDALRAALLEAHLDPVLGHLRGTARLGARTLLGSLASGVAHAVLDAADVLPGSAAEHADVLLTALGVRDLVDLVPGPDGVVTVQRRTCCLAFTLPEAKICPSCCIRLRPPNGRRPFT</sequence>
<evidence type="ECO:0000313" key="2">
    <source>
        <dbReference type="Proteomes" id="UP001589867"/>
    </source>
</evidence>
<name>A0ABV6LZ61_9ACTN</name>
<accession>A0ABV6LZ61</accession>
<evidence type="ECO:0000313" key="1">
    <source>
        <dbReference type="EMBL" id="MFC0527582.1"/>
    </source>
</evidence>
<protein>
    <recommendedName>
        <fullName evidence="3">Ferric siderophore reductase C-terminal domain-containing protein</fullName>
    </recommendedName>
</protein>
<gene>
    <name evidence="1" type="ORF">ACFFIA_07920</name>
</gene>